<comment type="caution">
    <text evidence="2">The sequence shown here is derived from an EMBL/GenBank/DDBJ whole genome shotgun (WGS) entry which is preliminary data.</text>
</comment>
<proteinExistence type="predicted"/>
<organism evidence="2 3">
    <name type="scientific">Serinicoccus chungangensis</name>
    <dbReference type="NCBI Taxonomy" id="767452"/>
    <lineage>
        <taxon>Bacteria</taxon>
        <taxon>Bacillati</taxon>
        <taxon>Actinomycetota</taxon>
        <taxon>Actinomycetes</taxon>
        <taxon>Micrococcales</taxon>
        <taxon>Ornithinimicrobiaceae</taxon>
        <taxon>Serinicoccus</taxon>
    </lineage>
</organism>
<dbReference type="SUPFAM" id="SSF56059">
    <property type="entry name" value="Glutathione synthetase ATP-binding domain-like"/>
    <property type="match status" value="1"/>
</dbReference>
<dbReference type="Pfam" id="PF14305">
    <property type="entry name" value="ATPgrasp_TupA"/>
    <property type="match status" value="1"/>
</dbReference>
<dbReference type="Proteomes" id="UP000054837">
    <property type="component" value="Unassembled WGS sequence"/>
</dbReference>
<evidence type="ECO:0008006" key="4">
    <source>
        <dbReference type="Google" id="ProtNLM"/>
    </source>
</evidence>
<evidence type="ECO:0000313" key="3">
    <source>
        <dbReference type="Proteomes" id="UP000054837"/>
    </source>
</evidence>
<feature type="coiled-coil region" evidence="1">
    <location>
        <begin position="14"/>
        <end position="48"/>
    </location>
</feature>
<dbReference type="STRING" id="767452.AVL62_14360"/>
<keyword evidence="1" id="KW-0175">Coiled coil</keyword>
<dbReference type="RefSeq" id="WP_058892039.1">
    <property type="nucleotide sequence ID" value="NZ_LQBL01000030.1"/>
</dbReference>
<dbReference type="InterPro" id="IPR029465">
    <property type="entry name" value="ATPgrasp_TupA"/>
</dbReference>
<sequence length="373" mass="41402">MNLRREVIRRIPPLEKRDAELRRRNQRIRALEAERTALEQELAAERDWSATLVDPAELARRSSFTQHLVTLRRVTVALRELDPERRHPLRQVPFKLRNYRLAASHGIPTPRILGVWEDPAGIDLDALPDEVVVKSDGGAGSHGVLPLRRVAGGGYETLDGVLSLSGDEVREHFISRTAQHRISGPYFAEEVLRQPGGGPIPDDVKINVSYGEVQHVMLRRVSRHGHLRSMGYRYVDADGAELGAVMIGREDDSSVPVPPDLPEMVEMARHLSLATGLPFIRVDLYGTERGAVLGELTRTPGGRQPFRADHDERMGLGWEAAASRLELDLVAGRPPGILHGEHPVPELYPEGHVSRSADPGAWAPRVVPCAQCR</sequence>
<protein>
    <recommendedName>
        <fullName evidence="4">ATP-grasp domain-containing protein</fullName>
    </recommendedName>
</protein>
<evidence type="ECO:0000313" key="2">
    <source>
        <dbReference type="EMBL" id="KUG52503.1"/>
    </source>
</evidence>
<dbReference type="EMBL" id="LQBL01000030">
    <property type="protein sequence ID" value="KUG52503.1"/>
    <property type="molecule type" value="Genomic_DNA"/>
</dbReference>
<evidence type="ECO:0000256" key="1">
    <source>
        <dbReference type="SAM" id="Coils"/>
    </source>
</evidence>
<dbReference type="OrthoDB" id="9791827at2"/>
<keyword evidence="3" id="KW-1185">Reference proteome</keyword>
<accession>A0A0W8I490</accession>
<reference evidence="2 3" key="1">
    <citation type="submission" date="2015-12" db="EMBL/GenBank/DDBJ databases">
        <title>Serinicoccus chungangenesis strain CD08_5 genome sequencing and assembly.</title>
        <authorList>
            <person name="Chander A.M."/>
            <person name="Kaur G."/>
            <person name="Nair G.R."/>
            <person name="Dhawan D.K."/>
            <person name="Kochhar R.K."/>
            <person name="Mayilraj S."/>
            <person name="Bhadada S.K."/>
        </authorList>
    </citation>
    <scope>NUCLEOTIDE SEQUENCE [LARGE SCALE GENOMIC DNA]</scope>
    <source>
        <strain evidence="2 3">CD08_5</strain>
    </source>
</reference>
<name>A0A0W8I490_9MICO</name>
<gene>
    <name evidence="2" type="ORF">AVL62_14360</name>
</gene>
<dbReference type="AlphaFoldDB" id="A0A0W8I490"/>